<proteinExistence type="predicted"/>
<accession>A0A803QCM9</accession>
<organism evidence="1 2">
    <name type="scientific">Cannabis sativa</name>
    <name type="common">Hemp</name>
    <name type="synonym">Marijuana</name>
    <dbReference type="NCBI Taxonomy" id="3483"/>
    <lineage>
        <taxon>Eukaryota</taxon>
        <taxon>Viridiplantae</taxon>
        <taxon>Streptophyta</taxon>
        <taxon>Embryophyta</taxon>
        <taxon>Tracheophyta</taxon>
        <taxon>Spermatophyta</taxon>
        <taxon>Magnoliopsida</taxon>
        <taxon>eudicotyledons</taxon>
        <taxon>Gunneridae</taxon>
        <taxon>Pentapetalae</taxon>
        <taxon>rosids</taxon>
        <taxon>fabids</taxon>
        <taxon>Rosales</taxon>
        <taxon>Cannabaceae</taxon>
        <taxon>Cannabis</taxon>
    </lineage>
</organism>
<evidence type="ECO:0000313" key="2">
    <source>
        <dbReference type="Proteomes" id="UP000596661"/>
    </source>
</evidence>
<dbReference type="Gramene" id="evm.model.08.874">
    <property type="protein sequence ID" value="cds.evm.model.08.874"/>
    <property type="gene ID" value="evm.TU.08.874"/>
</dbReference>
<evidence type="ECO:0000313" key="1">
    <source>
        <dbReference type="EnsemblPlants" id="cds.evm.model.08.874"/>
    </source>
</evidence>
<dbReference type="Proteomes" id="UP000596661">
    <property type="component" value="Chromosome 8"/>
</dbReference>
<dbReference type="EMBL" id="UZAU01000694">
    <property type="status" value="NOT_ANNOTATED_CDS"/>
    <property type="molecule type" value="Genomic_DNA"/>
</dbReference>
<keyword evidence="2" id="KW-1185">Reference proteome</keyword>
<reference evidence="1" key="2">
    <citation type="submission" date="2021-03" db="UniProtKB">
        <authorList>
            <consortium name="EnsemblPlants"/>
        </authorList>
    </citation>
    <scope>IDENTIFICATION</scope>
</reference>
<dbReference type="AlphaFoldDB" id="A0A803QCM9"/>
<name>A0A803QCM9_CANSA</name>
<sequence>MGHSKTPKEFKDDLARYLAKLITGAKDDRLLEAKWKLRHMNTLTKPKEIQERYDVTYLDKGTLGASTFRKGNRHFFVLHTPSLHRISLMDQWGFDS</sequence>
<dbReference type="EnsemblPlants" id="evm.model.08.874">
    <property type="protein sequence ID" value="cds.evm.model.08.874"/>
    <property type="gene ID" value="evm.TU.08.874"/>
</dbReference>
<protein>
    <submittedName>
        <fullName evidence="1">Uncharacterized protein</fullName>
    </submittedName>
</protein>
<reference evidence="1" key="1">
    <citation type="submission" date="2018-11" db="EMBL/GenBank/DDBJ databases">
        <authorList>
            <person name="Grassa J C."/>
        </authorList>
    </citation>
    <scope>NUCLEOTIDE SEQUENCE [LARGE SCALE GENOMIC DNA]</scope>
</reference>